<evidence type="ECO:0000313" key="8">
    <source>
        <dbReference type="RefSeq" id="XP_010446496.1"/>
    </source>
</evidence>
<reference evidence="8" key="2">
    <citation type="submission" date="2025-08" db="UniProtKB">
        <authorList>
            <consortium name="RefSeq"/>
        </authorList>
    </citation>
    <scope>IDENTIFICATION</scope>
    <source>
        <tissue evidence="8">Leaf</tissue>
    </source>
</reference>
<dbReference type="PANTHER" id="PTHR31232:SF113">
    <property type="entry name" value="S-PROTEIN HOMOLOG-RELATED"/>
    <property type="match status" value="1"/>
</dbReference>
<dbReference type="GeneID" id="104729262"/>
<dbReference type="RefSeq" id="XP_010446496.1">
    <property type="nucleotide sequence ID" value="XM_010448194.1"/>
</dbReference>
<feature type="chain" id="PRO_5044996706" description="S-protein homolog" evidence="6">
    <location>
        <begin position="23"/>
        <end position="141"/>
    </location>
</feature>
<evidence type="ECO:0000256" key="4">
    <source>
        <dbReference type="ARBA" id="ARBA00022525"/>
    </source>
</evidence>
<keyword evidence="4 6" id="KW-0964">Secreted</keyword>
<evidence type="ECO:0000256" key="5">
    <source>
        <dbReference type="ARBA" id="ARBA00022729"/>
    </source>
</evidence>
<keyword evidence="5 6" id="KW-0732">Signal</keyword>
<reference evidence="7" key="1">
    <citation type="journal article" date="2014" name="Nat. Commun.">
        <title>The emerging biofuel crop Camelina sativa retains a highly undifferentiated hexaploid genome structure.</title>
        <authorList>
            <person name="Kagale S."/>
            <person name="Koh C."/>
            <person name="Nixon J."/>
            <person name="Bollina V."/>
            <person name="Clarke W.E."/>
            <person name="Tuteja R."/>
            <person name="Spillane C."/>
            <person name="Robinson S.J."/>
            <person name="Links M.G."/>
            <person name="Clarke C."/>
            <person name="Higgins E.E."/>
            <person name="Huebert T."/>
            <person name="Sharpe A.G."/>
            <person name="Parkin I.A."/>
        </authorList>
    </citation>
    <scope>NUCLEOTIDE SEQUENCE [LARGE SCALE GENOMIC DNA]</scope>
    <source>
        <strain evidence="7">cv. DH55</strain>
    </source>
</reference>
<evidence type="ECO:0000256" key="1">
    <source>
        <dbReference type="ARBA" id="ARBA00004613"/>
    </source>
</evidence>
<dbReference type="Proteomes" id="UP000694864">
    <property type="component" value="Chromosome 12"/>
</dbReference>
<proteinExistence type="inferred from homology"/>
<evidence type="ECO:0000256" key="2">
    <source>
        <dbReference type="ARBA" id="ARBA00005581"/>
    </source>
</evidence>
<dbReference type="InterPro" id="IPR010264">
    <property type="entry name" value="Self-incomp_S1"/>
</dbReference>
<gene>
    <name evidence="8" type="primary">LOC104729262</name>
</gene>
<name>A0ABM0UUC9_CAMSA</name>
<evidence type="ECO:0000256" key="6">
    <source>
        <dbReference type="RuleBase" id="RU367044"/>
    </source>
</evidence>
<dbReference type="Pfam" id="PF05938">
    <property type="entry name" value="Self-incomp_S1"/>
    <property type="match status" value="1"/>
</dbReference>
<protein>
    <recommendedName>
        <fullName evidence="6">S-protein homolog</fullName>
    </recommendedName>
</protein>
<evidence type="ECO:0000313" key="7">
    <source>
        <dbReference type="Proteomes" id="UP000694864"/>
    </source>
</evidence>
<organism evidence="7 8">
    <name type="scientific">Camelina sativa</name>
    <name type="common">False flax</name>
    <name type="synonym">Myagrum sativum</name>
    <dbReference type="NCBI Taxonomy" id="90675"/>
    <lineage>
        <taxon>Eukaryota</taxon>
        <taxon>Viridiplantae</taxon>
        <taxon>Streptophyta</taxon>
        <taxon>Embryophyta</taxon>
        <taxon>Tracheophyta</taxon>
        <taxon>Spermatophyta</taxon>
        <taxon>Magnoliopsida</taxon>
        <taxon>eudicotyledons</taxon>
        <taxon>Gunneridae</taxon>
        <taxon>Pentapetalae</taxon>
        <taxon>rosids</taxon>
        <taxon>malvids</taxon>
        <taxon>Brassicales</taxon>
        <taxon>Brassicaceae</taxon>
        <taxon>Camelineae</taxon>
        <taxon>Camelina</taxon>
    </lineage>
</organism>
<feature type="signal peptide" evidence="6">
    <location>
        <begin position="1"/>
        <end position="22"/>
    </location>
</feature>
<comment type="subcellular location">
    <subcellularLocation>
        <location evidence="1 6">Secreted</location>
    </subcellularLocation>
</comment>
<accession>A0ABM0UUC9</accession>
<keyword evidence="7" id="KW-1185">Reference proteome</keyword>
<sequence length="141" mass="16687">MNRLMICMFVLAMCFELNVSIASWFKCPNNKVLIENDLGPGLVLQYHCHSRDDNLSVANLQFKEMKRIVFGDKLGRRTRWTCTLKHGLYMRYSKEFIAYKAGVIDDCDKWRHWIAKRDGIYLIKDKKLPAVFKHAWIKKTK</sequence>
<keyword evidence="3 6" id="KW-0713">Self-incompatibility</keyword>
<comment type="similarity">
    <text evidence="2 6">Belongs to the plant self-incompatibility (S1) protein family.</text>
</comment>
<dbReference type="PANTHER" id="PTHR31232">
    <property type="match status" value="1"/>
</dbReference>
<evidence type="ECO:0000256" key="3">
    <source>
        <dbReference type="ARBA" id="ARBA00022471"/>
    </source>
</evidence>